<protein>
    <recommendedName>
        <fullName evidence="5">Leucine-binding protein domain-containing protein</fullName>
    </recommendedName>
</protein>
<evidence type="ECO:0000259" key="5">
    <source>
        <dbReference type="Pfam" id="PF13458"/>
    </source>
</evidence>
<dbReference type="InterPro" id="IPR051010">
    <property type="entry name" value="BCAA_transport"/>
</dbReference>
<dbReference type="RefSeq" id="WP_353475092.1">
    <property type="nucleotide sequence ID" value="NZ_CP123385.1"/>
</dbReference>
<dbReference type="PANTHER" id="PTHR30483">
    <property type="entry name" value="LEUCINE-SPECIFIC-BINDING PROTEIN"/>
    <property type="match status" value="1"/>
</dbReference>
<organism evidence="6">
    <name type="scientific">Alloyangia sp. H15</name>
    <dbReference type="NCBI Taxonomy" id="3029062"/>
    <lineage>
        <taxon>Bacteria</taxon>
        <taxon>Pseudomonadati</taxon>
        <taxon>Pseudomonadota</taxon>
        <taxon>Alphaproteobacteria</taxon>
        <taxon>Rhodobacterales</taxon>
        <taxon>Roseobacteraceae</taxon>
        <taxon>Alloyangia</taxon>
    </lineage>
</organism>
<name>A0AAU8ANZ5_9RHOB</name>
<dbReference type="Pfam" id="PF13458">
    <property type="entry name" value="Peripla_BP_6"/>
    <property type="match status" value="1"/>
</dbReference>
<sequence length="390" mass="43305">MTSSSMIARALVLLLLLCGPVAAQETVRLVYLGMEDDPYYEPQPIYTGLSLRDRHRPVEGLRLGMRDTRVLGRALGFSFDLEEVTAGPEELAGALEAIEETRPLAILLDLPPDHMADALRDAAPGTLFINIRDRSDHWRREDCAPGLLHTVPSEAMLSDALAQYLRSRNWSAVLLIRGPSETEAEQTAAVRRSAAKFGLRIVDERMFELTNDPRRRDRSNITLLTGDASYDVIWLVDDTGDFGRFVPYATYAARPVVGTEGLVPRAWHWTFERYGGPQLNQRFRRLAERDMTSEDWAGWAAVKAVAEATVQAGTADPARIVEALQSPDLSVDLYKGVRGNFRPWNGQLRQPILLATANAVIAVAPIDGFAHEIDTLDTLGDDQAESPCRR</sequence>
<feature type="domain" description="Leucine-binding protein" evidence="5">
    <location>
        <begin position="116"/>
        <end position="358"/>
    </location>
</feature>
<evidence type="ECO:0000256" key="1">
    <source>
        <dbReference type="ARBA" id="ARBA00010062"/>
    </source>
</evidence>
<reference evidence="6" key="1">
    <citation type="submission" date="2023-02" db="EMBL/GenBank/DDBJ databases">
        <title>Description and genomic characterization of Salipiger bruguierae sp. nov., isolated from the sediment of mangrove plant Bruguiera sexangula.</title>
        <authorList>
            <person name="Long M."/>
        </authorList>
    </citation>
    <scope>NUCLEOTIDE SEQUENCE</scope>
    <source>
        <strain evidence="6">H15</strain>
    </source>
</reference>
<evidence type="ECO:0000256" key="3">
    <source>
        <dbReference type="ARBA" id="ARBA00022970"/>
    </source>
</evidence>
<keyword evidence="3" id="KW-0029">Amino-acid transport</keyword>
<proteinExistence type="inferred from homology"/>
<dbReference type="AlphaFoldDB" id="A0AAU8ANZ5"/>
<keyword evidence="3" id="KW-0813">Transport</keyword>
<dbReference type="InterPro" id="IPR028081">
    <property type="entry name" value="Leu-bd"/>
</dbReference>
<dbReference type="Gene3D" id="3.40.50.2300">
    <property type="match status" value="2"/>
</dbReference>
<dbReference type="PANTHER" id="PTHR30483:SF6">
    <property type="entry name" value="PERIPLASMIC BINDING PROTEIN OF ABC TRANSPORTER FOR NATURAL AMINO ACIDS"/>
    <property type="match status" value="1"/>
</dbReference>
<accession>A0AAU8ANZ5</accession>
<dbReference type="InterPro" id="IPR028082">
    <property type="entry name" value="Peripla_BP_I"/>
</dbReference>
<gene>
    <name evidence="6" type="ORF">PVT71_16155</name>
</gene>
<comment type="similarity">
    <text evidence="1">Belongs to the leucine-binding protein family.</text>
</comment>
<keyword evidence="2 4" id="KW-0732">Signal</keyword>
<feature type="chain" id="PRO_5043437104" description="Leucine-binding protein domain-containing protein" evidence="4">
    <location>
        <begin position="24"/>
        <end position="390"/>
    </location>
</feature>
<feature type="signal peptide" evidence="4">
    <location>
        <begin position="1"/>
        <end position="23"/>
    </location>
</feature>
<evidence type="ECO:0000256" key="2">
    <source>
        <dbReference type="ARBA" id="ARBA00022729"/>
    </source>
</evidence>
<evidence type="ECO:0000256" key="4">
    <source>
        <dbReference type="SAM" id="SignalP"/>
    </source>
</evidence>
<dbReference type="SUPFAM" id="SSF53822">
    <property type="entry name" value="Periplasmic binding protein-like I"/>
    <property type="match status" value="1"/>
</dbReference>
<dbReference type="GO" id="GO:0006865">
    <property type="term" value="P:amino acid transport"/>
    <property type="evidence" value="ECO:0007669"/>
    <property type="project" value="UniProtKB-KW"/>
</dbReference>
<evidence type="ECO:0000313" key="6">
    <source>
        <dbReference type="EMBL" id="XCC96226.1"/>
    </source>
</evidence>
<dbReference type="EMBL" id="CP123385">
    <property type="protein sequence ID" value="XCC96226.1"/>
    <property type="molecule type" value="Genomic_DNA"/>
</dbReference>